<evidence type="ECO:0000313" key="1">
    <source>
        <dbReference type="EMBL" id="CEQ02834.1"/>
    </source>
</evidence>
<gene>
    <name evidence="1" type="ORF">R28058_05671</name>
</gene>
<organism evidence="1 2">
    <name type="scientific">Paraclostridium sordellii</name>
    <name type="common">Clostridium sordellii</name>
    <dbReference type="NCBI Taxonomy" id="1505"/>
    <lineage>
        <taxon>Bacteria</taxon>
        <taxon>Bacillati</taxon>
        <taxon>Bacillota</taxon>
        <taxon>Clostridia</taxon>
        <taxon>Peptostreptococcales</taxon>
        <taxon>Peptostreptococcaceae</taxon>
        <taxon>Paraclostridium</taxon>
    </lineage>
</organism>
<dbReference type="RefSeq" id="WP_055334407.1">
    <property type="nucleotide sequence ID" value="NZ_CDNF01000003.1"/>
</dbReference>
<dbReference type="Proteomes" id="UP000049127">
    <property type="component" value="Unassembled WGS sequence"/>
</dbReference>
<protein>
    <recommendedName>
        <fullName evidence="3">Lipoprotein</fullName>
    </recommendedName>
</protein>
<name>A0A0C7HX91_PARSO</name>
<proteinExistence type="predicted"/>
<dbReference type="EMBL" id="CEKZ01000003">
    <property type="protein sequence ID" value="CEQ02834.1"/>
    <property type="molecule type" value="Genomic_DNA"/>
</dbReference>
<evidence type="ECO:0000313" key="2">
    <source>
        <dbReference type="Proteomes" id="UP000049127"/>
    </source>
</evidence>
<reference evidence="1 2" key="1">
    <citation type="submission" date="2015-01" db="EMBL/GenBank/DDBJ databases">
        <authorList>
            <person name="Aslett A.Martin."/>
            <person name="De Silva Nishadi"/>
        </authorList>
    </citation>
    <scope>NUCLEOTIDE SEQUENCE [LARGE SCALE GENOMIC DNA]</scope>
    <source>
        <strain evidence="1 2">R28058</strain>
    </source>
</reference>
<dbReference type="PROSITE" id="PS51257">
    <property type="entry name" value="PROKAR_LIPOPROTEIN"/>
    <property type="match status" value="1"/>
</dbReference>
<accession>A0A0C7HX91</accession>
<dbReference type="OrthoDB" id="9995071at2"/>
<dbReference type="AlphaFoldDB" id="A0A0C7HX91"/>
<evidence type="ECO:0008006" key="3">
    <source>
        <dbReference type="Google" id="ProtNLM"/>
    </source>
</evidence>
<sequence>MKIKLYKKLAIILTISLGIFGMVGCESSSKVGNLNNLVSEKLYTTDDIKREIKTSVKHLTSESLKLTMNFFSNPNFTRKDLSKFRNISKTIENDQKVFEEISKKADSIKSKGLVMDIVNSYKKVDKSINKFIGEVQRDEENSYAKSVNDIVVEIGNVYNAYKSIK</sequence>